<organism evidence="2 3">
    <name type="scientific">Streptomyces kaempferi</name>
    <dbReference type="NCBI Taxonomy" id="333725"/>
    <lineage>
        <taxon>Bacteria</taxon>
        <taxon>Bacillati</taxon>
        <taxon>Actinomycetota</taxon>
        <taxon>Actinomycetes</taxon>
        <taxon>Kitasatosporales</taxon>
        <taxon>Streptomycetaceae</taxon>
        <taxon>Streptomyces</taxon>
    </lineage>
</organism>
<feature type="compositionally biased region" description="Polar residues" evidence="1">
    <location>
        <begin position="1"/>
        <end position="13"/>
    </location>
</feature>
<proteinExistence type="predicted"/>
<dbReference type="Proteomes" id="UP001597058">
    <property type="component" value="Unassembled WGS sequence"/>
</dbReference>
<name>A0ABW3XJF8_9ACTN</name>
<reference evidence="3" key="1">
    <citation type="journal article" date="2019" name="Int. J. Syst. Evol. Microbiol.">
        <title>The Global Catalogue of Microorganisms (GCM) 10K type strain sequencing project: providing services to taxonomists for standard genome sequencing and annotation.</title>
        <authorList>
            <consortium name="The Broad Institute Genomics Platform"/>
            <consortium name="The Broad Institute Genome Sequencing Center for Infectious Disease"/>
            <person name="Wu L."/>
            <person name="Ma J."/>
        </authorList>
    </citation>
    <scope>NUCLEOTIDE SEQUENCE [LARGE SCALE GENOMIC DNA]</scope>
    <source>
        <strain evidence="3">CGMCC 4.7020</strain>
    </source>
</reference>
<accession>A0ABW3XJF8</accession>
<gene>
    <name evidence="2" type="ORF">ACFQ5X_28040</name>
</gene>
<feature type="region of interest" description="Disordered" evidence="1">
    <location>
        <begin position="1"/>
        <end position="24"/>
    </location>
</feature>
<keyword evidence="3" id="KW-1185">Reference proteome</keyword>
<protein>
    <submittedName>
        <fullName evidence="2">Uncharacterized protein</fullName>
    </submittedName>
</protein>
<dbReference type="EMBL" id="JBHTMM010000041">
    <property type="protein sequence ID" value="MFD1309696.1"/>
    <property type="molecule type" value="Genomic_DNA"/>
</dbReference>
<comment type="caution">
    <text evidence="2">The sequence shown here is derived from an EMBL/GenBank/DDBJ whole genome shotgun (WGS) entry which is preliminary data.</text>
</comment>
<evidence type="ECO:0000313" key="2">
    <source>
        <dbReference type="EMBL" id="MFD1309696.1"/>
    </source>
</evidence>
<sequence>MEETTHSPAQSTAPEPVARRCDYHKGPSQTAVLVDAIERNSAPPIPVYACAPCREQRRLVPLADHT</sequence>
<evidence type="ECO:0000313" key="3">
    <source>
        <dbReference type="Proteomes" id="UP001597058"/>
    </source>
</evidence>
<dbReference type="RefSeq" id="WP_381329012.1">
    <property type="nucleotide sequence ID" value="NZ_JBHTMM010000041.1"/>
</dbReference>
<evidence type="ECO:0000256" key="1">
    <source>
        <dbReference type="SAM" id="MobiDB-lite"/>
    </source>
</evidence>